<dbReference type="SUPFAM" id="SSF101447">
    <property type="entry name" value="Formin homology 2 domain (FH2 domain)"/>
    <property type="match status" value="1"/>
</dbReference>
<gene>
    <name evidence="13" type="ORF">NA57DRAFT_64100</name>
</gene>
<dbReference type="PANTHER" id="PTHR22142">
    <property type="match status" value="1"/>
</dbReference>
<dbReference type="GO" id="GO:0005815">
    <property type="term" value="C:microtubule organizing center"/>
    <property type="evidence" value="ECO:0007669"/>
    <property type="project" value="UniProtKB-SubCell"/>
</dbReference>
<dbReference type="PANTHER" id="PTHR22142:SF2">
    <property type="entry name" value="KINETOCHORE PROTEIN SPC24"/>
    <property type="match status" value="1"/>
</dbReference>
<evidence type="ECO:0000256" key="6">
    <source>
        <dbReference type="ARBA" id="ARBA00022838"/>
    </source>
</evidence>
<dbReference type="AlphaFoldDB" id="A0A9P4MBA9"/>
<sequence>MLLDEVPAALISQCVDHFNLGPDKSSLSRISDQLSTLSSARDLQLQTLQSNLKKLSRQLATVESQHRVTTSNHDASEHAHEILRLDTEKFRVAKQASDLEIEAQRMEEELRGLRATLGELDKQGVEGDVERNRDVGDDEVILKLKVFRSLGIDVEADASTGVYSKAVIRNTQKGDVHVVNIDPKFSRFFYADYFWRTM</sequence>
<comment type="subunit">
    <text evidence="11">Component of the NDC80 complex.</text>
</comment>
<comment type="caution">
    <text evidence="13">The sequence shown here is derived from an EMBL/GenBank/DDBJ whole genome shotgun (WGS) entry which is preliminary data.</text>
</comment>
<dbReference type="GO" id="GO:0005634">
    <property type="term" value="C:nucleus"/>
    <property type="evidence" value="ECO:0007669"/>
    <property type="project" value="UniProtKB-SubCell"/>
</dbReference>
<reference evidence="13" key="1">
    <citation type="journal article" date="2020" name="Stud. Mycol.">
        <title>101 Dothideomycetes genomes: a test case for predicting lifestyles and emergence of pathogens.</title>
        <authorList>
            <person name="Haridas S."/>
            <person name="Albert R."/>
            <person name="Binder M."/>
            <person name="Bloem J."/>
            <person name="Labutti K."/>
            <person name="Salamov A."/>
            <person name="Andreopoulos B."/>
            <person name="Baker S."/>
            <person name="Barry K."/>
            <person name="Bills G."/>
            <person name="Bluhm B."/>
            <person name="Cannon C."/>
            <person name="Castanera R."/>
            <person name="Culley D."/>
            <person name="Daum C."/>
            <person name="Ezra D."/>
            <person name="Gonzalez J."/>
            <person name="Henrissat B."/>
            <person name="Kuo A."/>
            <person name="Liang C."/>
            <person name="Lipzen A."/>
            <person name="Lutzoni F."/>
            <person name="Magnuson J."/>
            <person name="Mondo S."/>
            <person name="Nolan M."/>
            <person name="Ohm R."/>
            <person name="Pangilinan J."/>
            <person name="Park H.-J."/>
            <person name="Ramirez L."/>
            <person name="Alfaro M."/>
            <person name="Sun H."/>
            <person name="Tritt A."/>
            <person name="Yoshinaga Y."/>
            <person name="Zwiers L.-H."/>
            <person name="Turgeon B."/>
            <person name="Goodwin S."/>
            <person name="Spatafora J."/>
            <person name="Crous P."/>
            <person name="Grigoriev I."/>
        </authorList>
    </citation>
    <scope>NUCLEOTIDE SEQUENCE</scope>
    <source>
        <strain evidence="13">CBS 133067</strain>
    </source>
</reference>
<evidence type="ECO:0000256" key="1">
    <source>
        <dbReference type="ARBA" id="ARBA00004267"/>
    </source>
</evidence>
<comment type="function">
    <text evidence="11">Acts as a component of the essential kinetochore-associated NDC80 complex, which is required for chromosome segregation and spindle checkpoint activity.</text>
</comment>
<keyword evidence="10 11" id="KW-0137">Centromere</keyword>
<keyword evidence="7 12" id="KW-0175">Coiled coil</keyword>
<evidence type="ECO:0000256" key="4">
    <source>
        <dbReference type="ARBA" id="ARBA00022618"/>
    </source>
</evidence>
<dbReference type="Proteomes" id="UP000799772">
    <property type="component" value="Unassembled WGS sequence"/>
</dbReference>
<comment type="similarity">
    <text evidence="2 11">Belongs to the SPC24 family.</text>
</comment>
<keyword evidence="9 11" id="KW-0131">Cell cycle</keyword>
<accession>A0A9P4MBA9</accession>
<evidence type="ECO:0000256" key="5">
    <source>
        <dbReference type="ARBA" id="ARBA00022776"/>
    </source>
</evidence>
<dbReference type="GO" id="GO:0051301">
    <property type="term" value="P:cell division"/>
    <property type="evidence" value="ECO:0007669"/>
    <property type="project" value="UniProtKB-UniRule"/>
</dbReference>
<dbReference type="GO" id="GO:0007059">
    <property type="term" value="P:chromosome segregation"/>
    <property type="evidence" value="ECO:0007669"/>
    <property type="project" value="TreeGrafter"/>
</dbReference>
<evidence type="ECO:0000313" key="14">
    <source>
        <dbReference type="Proteomes" id="UP000799772"/>
    </source>
</evidence>
<dbReference type="GO" id="GO:0008017">
    <property type="term" value="F:microtubule binding"/>
    <property type="evidence" value="ECO:0007669"/>
    <property type="project" value="TreeGrafter"/>
</dbReference>
<protein>
    <recommendedName>
        <fullName evidence="11">Kinetochore protein Spc24</fullName>
    </recommendedName>
</protein>
<evidence type="ECO:0000256" key="3">
    <source>
        <dbReference type="ARBA" id="ARBA00022454"/>
    </source>
</evidence>
<keyword evidence="6 11" id="KW-0995">Kinetochore</keyword>
<evidence type="ECO:0000313" key="13">
    <source>
        <dbReference type="EMBL" id="KAF2101202.1"/>
    </source>
</evidence>
<keyword evidence="14" id="KW-1185">Reference proteome</keyword>
<dbReference type="InterPro" id="IPR038066">
    <property type="entry name" value="Spc24_Fungi_globular_sf"/>
</dbReference>
<dbReference type="Gene3D" id="1.20.58.2220">
    <property type="entry name" value="Formin, FH2 domain"/>
    <property type="match status" value="1"/>
</dbReference>
<keyword evidence="8 11" id="KW-0539">Nucleus</keyword>
<dbReference type="InterPro" id="IPR042201">
    <property type="entry name" value="FH2_Formin_sf"/>
</dbReference>
<dbReference type="GO" id="GO:0031262">
    <property type="term" value="C:Ndc80 complex"/>
    <property type="evidence" value="ECO:0007669"/>
    <property type="project" value="TreeGrafter"/>
</dbReference>
<dbReference type="EMBL" id="ML978123">
    <property type="protein sequence ID" value="KAF2101202.1"/>
    <property type="molecule type" value="Genomic_DNA"/>
</dbReference>
<dbReference type="SUPFAM" id="SSF143026">
    <property type="entry name" value="Kinetochore globular domain"/>
    <property type="match status" value="1"/>
</dbReference>
<keyword evidence="3 11" id="KW-0158">Chromosome</keyword>
<name>A0A9P4MBA9_9PEZI</name>
<evidence type="ECO:0000256" key="9">
    <source>
        <dbReference type="ARBA" id="ARBA00023306"/>
    </source>
</evidence>
<organism evidence="13 14">
    <name type="scientific">Rhizodiscina lignyota</name>
    <dbReference type="NCBI Taxonomy" id="1504668"/>
    <lineage>
        <taxon>Eukaryota</taxon>
        <taxon>Fungi</taxon>
        <taxon>Dikarya</taxon>
        <taxon>Ascomycota</taxon>
        <taxon>Pezizomycotina</taxon>
        <taxon>Dothideomycetes</taxon>
        <taxon>Pleosporomycetidae</taxon>
        <taxon>Aulographales</taxon>
        <taxon>Rhizodiscinaceae</taxon>
        <taxon>Rhizodiscina</taxon>
    </lineage>
</organism>
<dbReference type="CDD" id="cd11565">
    <property type="entry name" value="RWD_Spc24"/>
    <property type="match status" value="1"/>
</dbReference>
<dbReference type="OrthoDB" id="3344830at2759"/>
<feature type="coiled-coil region" evidence="12">
    <location>
        <begin position="89"/>
        <end position="123"/>
    </location>
</feature>
<evidence type="ECO:0000256" key="8">
    <source>
        <dbReference type="ARBA" id="ARBA00023242"/>
    </source>
</evidence>
<dbReference type="Pfam" id="PF08286">
    <property type="entry name" value="Spc24"/>
    <property type="match status" value="1"/>
</dbReference>
<comment type="subcellular location">
    <subcellularLocation>
        <location evidence="1">Cytoplasm</location>
        <location evidence="1">Cytoskeleton</location>
        <location evidence="1">Microtubule organizing center</location>
    </subcellularLocation>
    <subcellularLocation>
        <location evidence="11">Nucleus</location>
    </subcellularLocation>
    <subcellularLocation>
        <location evidence="11">Chromosome</location>
        <location evidence="11">Centromere</location>
        <location evidence="11">Kinetochore</location>
    </subcellularLocation>
</comment>
<proteinExistence type="inferred from homology"/>
<evidence type="ECO:0000256" key="12">
    <source>
        <dbReference type="SAM" id="Coils"/>
    </source>
</evidence>
<dbReference type="Gene3D" id="3.30.160.430">
    <property type="match status" value="1"/>
</dbReference>
<evidence type="ECO:0000256" key="7">
    <source>
        <dbReference type="ARBA" id="ARBA00023054"/>
    </source>
</evidence>
<evidence type="ECO:0000256" key="10">
    <source>
        <dbReference type="ARBA" id="ARBA00023328"/>
    </source>
</evidence>
<keyword evidence="4 11" id="KW-0132">Cell division</keyword>
<evidence type="ECO:0000256" key="2">
    <source>
        <dbReference type="ARBA" id="ARBA00007804"/>
    </source>
</evidence>
<evidence type="ECO:0000256" key="11">
    <source>
        <dbReference type="RuleBase" id="RU368011"/>
    </source>
</evidence>
<keyword evidence="5 11" id="KW-0498">Mitosis</keyword>
<dbReference type="InterPro" id="IPR013252">
    <property type="entry name" value="Ndc80_Spc24"/>
</dbReference>